<dbReference type="RefSeq" id="WP_167680039.1">
    <property type="nucleotide sequence ID" value="NZ_CP050313.1"/>
</dbReference>
<accession>A0A6G9QQ60</accession>
<dbReference type="Gene3D" id="3.40.630.30">
    <property type="match status" value="1"/>
</dbReference>
<name>A0A6G9QQ60_9GAMM</name>
<dbReference type="GO" id="GO:0016747">
    <property type="term" value="F:acyltransferase activity, transferring groups other than amino-acyl groups"/>
    <property type="evidence" value="ECO:0007669"/>
    <property type="project" value="InterPro"/>
</dbReference>
<keyword evidence="2" id="KW-0808">Transferase</keyword>
<protein>
    <submittedName>
        <fullName evidence="2">GNAT family N-acetyltransferase</fullName>
    </submittedName>
</protein>
<dbReference type="KEGG" id="saes:HBH39_10090"/>
<dbReference type="InterPro" id="IPR000182">
    <property type="entry name" value="GNAT_dom"/>
</dbReference>
<gene>
    <name evidence="2" type="ORF">HBH39_10090</name>
</gene>
<feature type="domain" description="N-acetyltransferase" evidence="1">
    <location>
        <begin position="7"/>
        <end position="146"/>
    </location>
</feature>
<dbReference type="EMBL" id="CP050313">
    <property type="protein sequence ID" value="QIR16187.1"/>
    <property type="molecule type" value="Genomic_DNA"/>
</dbReference>
<dbReference type="PANTHER" id="PTHR43792">
    <property type="entry name" value="GNAT FAMILY, PUTATIVE (AFU_ORTHOLOGUE AFUA_3G00765)-RELATED-RELATED"/>
    <property type="match status" value="1"/>
</dbReference>
<dbReference type="Pfam" id="PF13302">
    <property type="entry name" value="Acetyltransf_3"/>
    <property type="match status" value="1"/>
</dbReference>
<keyword evidence="3" id="KW-1185">Reference proteome</keyword>
<dbReference type="InterPro" id="IPR016181">
    <property type="entry name" value="Acyl_CoA_acyltransferase"/>
</dbReference>
<dbReference type="PANTHER" id="PTHR43792:SF1">
    <property type="entry name" value="N-ACETYLTRANSFERASE DOMAIN-CONTAINING PROTEIN"/>
    <property type="match status" value="1"/>
</dbReference>
<dbReference type="InterPro" id="IPR051531">
    <property type="entry name" value="N-acetyltransferase"/>
</dbReference>
<evidence type="ECO:0000259" key="1">
    <source>
        <dbReference type="Pfam" id="PF13302"/>
    </source>
</evidence>
<organism evidence="2 3">
    <name type="scientific">Shewanella aestuarii</name>
    <dbReference type="NCBI Taxonomy" id="1028752"/>
    <lineage>
        <taxon>Bacteria</taxon>
        <taxon>Pseudomonadati</taxon>
        <taxon>Pseudomonadota</taxon>
        <taxon>Gammaproteobacteria</taxon>
        <taxon>Alteromonadales</taxon>
        <taxon>Shewanellaceae</taxon>
        <taxon>Shewanella</taxon>
    </lineage>
</organism>
<evidence type="ECO:0000313" key="3">
    <source>
        <dbReference type="Proteomes" id="UP000502608"/>
    </source>
</evidence>
<proteinExistence type="predicted"/>
<sequence length="166" mass="19184">MITETERLILRPFTQADVPALFMMNSIKEMLTYIPMEPLTEESQATELFNNVILTDYAKYGFGRWAVQHKQDNKVIGFCGPKFLPEFNKVELGYRYFPEYWRQGIGFEAAQATVNTFKTQFNIDLFIALILHGNVASEGVAKKLNMSIVEQSDYMGHKVHVYQRTL</sequence>
<evidence type="ECO:0000313" key="2">
    <source>
        <dbReference type="EMBL" id="QIR16187.1"/>
    </source>
</evidence>
<dbReference type="SUPFAM" id="SSF55729">
    <property type="entry name" value="Acyl-CoA N-acyltransferases (Nat)"/>
    <property type="match status" value="1"/>
</dbReference>
<dbReference type="AlphaFoldDB" id="A0A6G9QQ60"/>
<reference evidence="2 3" key="1">
    <citation type="submission" date="2020-03" db="EMBL/GenBank/DDBJ databases">
        <title>Complete genome sequence of Shewanella sp.</title>
        <authorList>
            <person name="Kim Y.-S."/>
            <person name="Kim S.-J."/>
            <person name="Jung H.-K."/>
            <person name="Kim K.-H."/>
        </authorList>
    </citation>
    <scope>NUCLEOTIDE SEQUENCE [LARGE SCALE GENOMIC DNA]</scope>
    <source>
        <strain evidence="2 3">PN3F2</strain>
    </source>
</reference>
<dbReference type="Proteomes" id="UP000502608">
    <property type="component" value="Chromosome"/>
</dbReference>